<reference evidence="1 2" key="1">
    <citation type="submission" date="2021-04" db="EMBL/GenBank/DDBJ databases">
        <title>Genomics, taxonomy and metabolism of representatives of sulfur bacteria of the genus Thiothrix: Thiothrix fructosivorans QT, Thiothrix unzii A1T and three new species, Thiothrix subterranea sp. nov., Thiothrix litoralis sp. nov. and 'Candidatus Thiothrix anitrata' sp. nov.</title>
        <authorList>
            <person name="Ravin N.V."/>
            <person name="Smolyakov D."/>
            <person name="Rudenko T.S."/>
            <person name="Mardanov A.V."/>
            <person name="Beletsky A.V."/>
            <person name="Markov N.D."/>
            <person name="Fomenkov A.I."/>
            <person name="Roberts R.J."/>
            <person name="Karnachuk O.V."/>
            <person name="Novikov A."/>
            <person name="Grabovich M.Y."/>
        </authorList>
    </citation>
    <scope>NUCLEOTIDE SEQUENCE [LARGE SCALE GENOMIC DNA]</scope>
    <source>
        <strain evidence="1 2">AS</strain>
    </source>
</reference>
<evidence type="ECO:0000313" key="1">
    <source>
        <dbReference type="EMBL" id="QTR45041.1"/>
    </source>
</evidence>
<evidence type="ECO:0000313" key="2">
    <source>
        <dbReference type="Proteomes" id="UP000672039"/>
    </source>
</evidence>
<dbReference type="EMBL" id="CP072801">
    <property type="protein sequence ID" value="QTR45041.1"/>
    <property type="molecule type" value="Genomic_DNA"/>
</dbReference>
<sequence length="167" mass="18925">MNPSTLQDAPLLPQRLAVSVILEKRPSISRWADAYWTATGVVVGTNEHHTVTLLHEQDGIQQYLYPGLSVSLHRDECDGYYHNLQSPQPGCYIIANLAADGTPSPYIVTLSFDEANSYLQGSAEVYAVPIPPELYRWTEAYVLEHYAPEKKKKRRLTDWQNDNDRGH</sequence>
<keyword evidence="2" id="KW-1185">Reference proteome</keyword>
<organism evidence="1 2">
    <name type="scientific">Thiothrix litoralis</name>
    <dbReference type="NCBI Taxonomy" id="2891210"/>
    <lineage>
        <taxon>Bacteria</taxon>
        <taxon>Pseudomonadati</taxon>
        <taxon>Pseudomonadota</taxon>
        <taxon>Gammaproteobacteria</taxon>
        <taxon>Thiotrichales</taxon>
        <taxon>Thiotrichaceae</taxon>
        <taxon>Thiothrix</taxon>
    </lineage>
</organism>
<gene>
    <name evidence="1" type="ORF">J9253_13610</name>
</gene>
<dbReference type="RefSeq" id="WP_210221474.1">
    <property type="nucleotide sequence ID" value="NZ_CP072801.1"/>
</dbReference>
<dbReference type="Proteomes" id="UP000672039">
    <property type="component" value="Chromosome"/>
</dbReference>
<dbReference type="Pfam" id="PF11749">
    <property type="entry name" value="DUF3305"/>
    <property type="match status" value="1"/>
</dbReference>
<name>A0ABX7WMR9_9GAMM</name>
<protein>
    <submittedName>
        <fullName evidence="1">DUF3305 domain-containing protein</fullName>
    </submittedName>
</protein>
<dbReference type="InterPro" id="IPR021736">
    <property type="entry name" value="DUF3305"/>
</dbReference>
<accession>A0ABX7WMR9</accession>
<proteinExistence type="predicted"/>